<comment type="caution">
    <text evidence="2">The sequence shown here is derived from an EMBL/GenBank/DDBJ whole genome shotgun (WGS) entry which is preliminary data.</text>
</comment>
<reference evidence="2 3" key="1">
    <citation type="journal article" date="2021" name="Sci. Rep.">
        <title>Chromosome anchoring in Senegalese sole (Solea senegalensis) reveals sex-associated markers and genome rearrangements in flatfish.</title>
        <authorList>
            <person name="Guerrero-Cozar I."/>
            <person name="Gomez-Garrido J."/>
            <person name="Berbel C."/>
            <person name="Martinez-Blanch J.F."/>
            <person name="Alioto T."/>
            <person name="Claros M.G."/>
            <person name="Gagnaire P.A."/>
            <person name="Manchado M."/>
        </authorList>
    </citation>
    <scope>NUCLEOTIDE SEQUENCE [LARGE SCALE GENOMIC DNA]</scope>
    <source>
        <strain evidence="2">Sse05_10M</strain>
    </source>
</reference>
<dbReference type="EMBL" id="JAGKHQ010000688">
    <property type="protein sequence ID" value="KAG7465588.1"/>
    <property type="molecule type" value="Genomic_DNA"/>
</dbReference>
<keyword evidence="3" id="KW-1185">Reference proteome</keyword>
<dbReference type="AlphaFoldDB" id="A0AAV6PIU4"/>
<evidence type="ECO:0000313" key="2">
    <source>
        <dbReference type="EMBL" id="KAG7465588.1"/>
    </source>
</evidence>
<gene>
    <name evidence="2" type="ORF">JOB18_030162</name>
</gene>
<accession>A0AAV6PIU4</accession>
<protein>
    <submittedName>
        <fullName evidence="2">Uncharacterized protein</fullName>
    </submittedName>
</protein>
<proteinExistence type="predicted"/>
<feature type="compositionally biased region" description="Pro residues" evidence="1">
    <location>
        <begin position="85"/>
        <end position="97"/>
    </location>
</feature>
<dbReference type="Proteomes" id="UP000693946">
    <property type="component" value="Unassembled WGS sequence"/>
</dbReference>
<sequence length="133" mass="14290">MCCKKDNMDNYTSKRKVHSAPGKLNPMFNEPSVKERPQISQPTFMESTATQVCSPLIVSVSPSRPAPQPPHVSSMSSTSQAAPAKPQPPAKPLPPLTKPKYKGAKPNPPPVPPVKPSPPPPLPPAKPQVHRLT</sequence>
<evidence type="ECO:0000256" key="1">
    <source>
        <dbReference type="SAM" id="MobiDB-lite"/>
    </source>
</evidence>
<feature type="compositionally biased region" description="Pro residues" evidence="1">
    <location>
        <begin position="106"/>
        <end position="126"/>
    </location>
</feature>
<evidence type="ECO:0000313" key="3">
    <source>
        <dbReference type="Proteomes" id="UP000693946"/>
    </source>
</evidence>
<organism evidence="2 3">
    <name type="scientific">Solea senegalensis</name>
    <name type="common">Senegalese sole</name>
    <dbReference type="NCBI Taxonomy" id="28829"/>
    <lineage>
        <taxon>Eukaryota</taxon>
        <taxon>Metazoa</taxon>
        <taxon>Chordata</taxon>
        <taxon>Craniata</taxon>
        <taxon>Vertebrata</taxon>
        <taxon>Euteleostomi</taxon>
        <taxon>Actinopterygii</taxon>
        <taxon>Neopterygii</taxon>
        <taxon>Teleostei</taxon>
        <taxon>Neoteleostei</taxon>
        <taxon>Acanthomorphata</taxon>
        <taxon>Carangaria</taxon>
        <taxon>Pleuronectiformes</taxon>
        <taxon>Pleuronectoidei</taxon>
        <taxon>Soleidae</taxon>
        <taxon>Solea</taxon>
    </lineage>
</organism>
<feature type="region of interest" description="Disordered" evidence="1">
    <location>
        <begin position="1"/>
        <end position="133"/>
    </location>
</feature>
<name>A0AAV6PIU4_SOLSE</name>
<feature type="compositionally biased region" description="Polar residues" evidence="1">
    <location>
        <begin position="38"/>
        <end position="53"/>
    </location>
</feature>